<name>A0ABW6ZBV6_9HYPH</name>
<protein>
    <recommendedName>
        <fullName evidence="3">Minor tail protein</fullName>
    </recommendedName>
</protein>
<evidence type="ECO:0000313" key="2">
    <source>
        <dbReference type="Proteomes" id="UP001604043"/>
    </source>
</evidence>
<sequence>MSPRFVLTETGGKLAIRASRPGFDASDLTLGGEQIVFDSSWPEILSVLAASWQLTGTVSVETWTADGGVTYTRRYRTVTFATLPWEPICIGWARQINGSGQVTYTQTPSASYVDHCTFTVGASSGVDTAYIIFANPLTQADSREADNGGSYNLIAGVHPTRGPGLFVPRRGADAYTCPDRDLRLTIERPPFQIAEAGAVWRPASATMTVNLRGSYPDFPPVIIMASEDRGSAPSVAAGPTVTWVNASTIQITITSTNAQALQYIIPAYDPAYVHGPDAVSTPRVLMDASAGLAISQRNVNVEFAADSQLLFRASRPVLHVAERKAVNNAGVAVISKTALTTNPVGPPIAFFGAYRLGRWWSAAGGIDMENFALGAPSSLPSSGAINYELFATINQEKKLRAAWAASNSTPNLRVAIVDHSATLLDDSDLYSGPALQAESTYDDFSGATVGSAPPGWTRRYQATTGMAVVTNAVASALTGKAIRVTGGFGTPSASTYAEITFDAPGSAVTDCEILAGIRMVNGPIVFPMEIMFRRSASSTHQAAGVVCDVSGGVASGQRLWFGPTYDAAAGAADFAWAYDTWYWLRLNIKGDQRRLKIWPRGSAEPTFWNLSFVGPGSASGYVGLTQWGSTTTPYAYLDFFSVCTTGRPAWGPLP</sequence>
<dbReference type="EMBL" id="JBAFUR010000001">
    <property type="protein sequence ID" value="MFG1250604.1"/>
    <property type="molecule type" value="Genomic_DNA"/>
</dbReference>
<evidence type="ECO:0008006" key="3">
    <source>
        <dbReference type="Google" id="ProtNLM"/>
    </source>
</evidence>
<accession>A0ABW6ZBV6</accession>
<comment type="caution">
    <text evidence="1">The sequence shown here is derived from an EMBL/GenBank/DDBJ whole genome shotgun (WGS) entry which is preliminary data.</text>
</comment>
<reference evidence="1 2" key="1">
    <citation type="submission" date="2024-02" db="EMBL/GenBank/DDBJ databases">
        <title>Expansion and revision of Xanthobacter and proposal of Roseixanthobacter gen. nov.</title>
        <authorList>
            <person name="Soltysiak M.P.M."/>
            <person name="Jalihal A."/>
            <person name="Ory A."/>
            <person name="Chrisophersen C."/>
            <person name="Lee A.D."/>
            <person name="Boulton J."/>
            <person name="Springer M."/>
        </authorList>
    </citation>
    <scope>NUCLEOTIDE SEQUENCE [LARGE SCALE GENOMIC DNA]</scope>
    <source>
        <strain evidence="1 2">CB5</strain>
    </source>
</reference>
<organism evidence="1 2">
    <name type="scientific">Xanthobacter aminoxidans</name>
    <dbReference type="NCBI Taxonomy" id="186280"/>
    <lineage>
        <taxon>Bacteria</taxon>
        <taxon>Pseudomonadati</taxon>
        <taxon>Pseudomonadota</taxon>
        <taxon>Alphaproteobacteria</taxon>
        <taxon>Hyphomicrobiales</taxon>
        <taxon>Xanthobacteraceae</taxon>
        <taxon>Xanthobacter</taxon>
    </lineage>
</organism>
<proteinExistence type="predicted"/>
<keyword evidence="2" id="KW-1185">Reference proteome</keyword>
<gene>
    <name evidence="1" type="ORF">V5F30_00200</name>
</gene>
<dbReference type="RefSeq" id="WP_394007043.1">
    <property type="nucleotide sequence ID" value="NZ_JBAFUR010000001.1"/>
</dbReference>
<evidence type="ECO:0000313" key="1">
    <source>
        <dbReference type="EMBL" id="MFG1250604.1"/>
    </source>
</evidence>
<dbReference type="Proteomes" id="UP001604043">
    <property type="component" value="Unassembled WGS sequence"/>
</dbReference>